<protein>
    <submittedName>
        <fullName evidence="3">TcpQ domain-containing protein</fullName>
    </submittedName>
</protein>
<comment type="caution">
    <text evidence="3">The sequence shown here is derived from an EMBL/GenBank/DDBJ whole genome shotgun (WGS) entry which is preliminary data.</text>
</comment>
<keyword evidence="4" id="KW-1185">Reference proteome</keyword>
<proteinExistence type="predicted"/>
<evidence type="ECO:0000259" key="2">
    <source>
        <dbReference type="Pfam" id="PF10671"/>
    </source>
</evidence>
<organism evidence="3 4">
    <name type="scientific">Rahnella perminowiae</name>
    <dbReference type="NCBI Taxonomy" id="2816244"/>
    <lineage>
        <taxon>Bacteria</taxon>
        <taxon>Pseudomonadati</taxon>
        <taxon>Pseudomonadota</taxon>
        <taxon>Gammaproteobacteria</taxon>
        <taxon>Enterobacterales</taxon>
        <taxon>Yersiniaceae</taxon>
        <taxon>Rahnella</taxon>
    </lineage>
</organism>
<name>A0ABS6KZB8_9GAMM</name>
<dbReference type="InterPro" id="IPR018927">
    <property type="entry name" value="Pilus_synth_Q_C"/>
</dbReference>
<evidence type="ECO:0000313" key="3">
    <source>
        <dbReference type="EMBL" id="MBU9834953.1"/>
    </source>
</evidence>
<evidence type="ECO:0000313" key="4">
    <source>
        <dbReference type="Proteomes" id="UP000699865"/>
    </source>
</evidence>
<gene>
    <name evidence="3" type="ORF">J1786_09020</name>
</gene>
<dbReference type="EMBL" id="JAFMOU010000065">
    <property type="protein sequence ID" value="MBU9834953.1"/>
    <property type="molecule type" value="Genomic_DNA"/>
</dbReference>
<feature type="compositionally biased region" description="Polar residues" evidence="1">
    <location>
        <begin position="24"/>
        <end position="35"/>
    </location>
</feature>
<evidence type="ECO:0000256" key="1">
    <source>
        <dbReference type="SAM" id="MobiDB-lite"/>
    </source>
</evidence>
<feature type="compositionally biased region" description="Low complexity" evidence="1">
    <location>
        <begin position="9"/>
        <end position="23"/>
    </location>
</feature>
<accession>A0ABS6KZB8</accession>
<reference evidence="3 4" key="1">
    <citation type="submission" date="2021-03" db="EMBL/GenBank/DDBJ databases">
        <title>Five novel Rahnella species.</title>
        <authorList>
            <person name="Brady C."/>
            <person name="Asselin J."/>
            <person name="Beer S."/>
            <person name="Bruberg M.B."/>
            <person name="Crampton B."/>
            <person name="Venter S."/>
            <person name="Arnold D."/>
            <person name="Denman S."/>
        </authorList>
    </citation>
    <scope>NUCLEOTIDE SEQUENCE [LARGE SCALE GENOMIC DNA]</scope>
    <source>
        <strain evidence="3 4">L72c</strain>
    </source>
</reference>
<dbReference type="Proteomes" id="UP000699865">
    <property type="component" value="Unassembled WGS sequence"/>
</dbReference>
<dbReference type="Pfam" id="PF10671">
    <property type="entry name" value="TcpQ"/>
    <property type="match status" value="1"/>
</dbReference>
<feature type="domain" description="Toxin co-regulated pilus biosynthesis protein Q C-terminal" evidence="2">
    <location>
        <begin position="57"/>
        <end position="130"/>
    </location>
</feature>
<sequence length="132" mass="14187">MVNADGTISATSQTPSVSPSSQTGRNPFSGGNSPSLPIPAEPKGVLSTPLQVTLLLNSGDLLSQGLQKWARDSGYKLLWQSKSDYLIFSPITLTGKNEDEVLTGLGDLFASENYGLIIKNYQKNRVLLVDDM</sequence>
<feature type="region of interest" description="Disordered" evidence="1">
    <location>
        <begin position="1"/>
        <end position="42"/>
    </location>
</feature>